<keyword evidence="2" id="KW-1185">Reference proteome</keyword>
<reference evidence="1 2" key="2">
    <citation type="submission" date="2018-11" db="EMBL/GenBank/DDBJ databases">
        <authorList>
            <consortium name="Pathogen Informatics"/>
        </authorList>
    </citation>
    <scope>NUCLEOTIDE SEQUENCE [LARGE SCALE GENOMIC DNA]</scope>
</reference>
<evidence type="ECO:0000313" key="1">
    <source>
        <dbReference type="EMBL" id="VDK66324.1"/>
    </source>
</evidence>
<dbReference type="EMBL" id="UYRT01027428">
    <property type="protein sequence ID" value="VDK66324.1"/>
    <property type="molecule type" value="Genomic_DNA"/>
</dbReference>
<name>A0A183DJN3_9BILA</name>
<gene>
    <name evidence="1" type="ORF">GPUH_LOCUS8920</name>
</gene>
<dbReference type="OrthoDB" id="5859892at2759"/>
<accession>A0A183DJN3</accession>
<reference evidence="3" key="1">
    <citation type="submission" date="2016-06" db="UniProtKB">
        <authorList>
            <consortium name="WormBaseParasite"/>
        </authorList>
    </citation>
    <scope>IDENTIFICATION</scope>
</reference>
<proteinExistence type="predicted"/>
<protein>
    <submittedName>
        <fullName evidence="1 3">Uncharacterized protein</fullName>
    </submittedName>
</protein>
<organism evidence="3">
    <name type="scientific">Gongylonema pulchrum</name>
    <dbReference type="NCBI Taxonomy" id="637853"/>
    <lineage>
        <taxon>Eukaryota</taxon>
        <taxon>Metazoa</taxon>
        <taxon>Ecdysozoa</taxon>
        <taxon>Nematoda</taxon>
        <taxon>Chromadorea</taxon>
        <taxon>Rhabditida</taxon>
        <taxon>Spirurina</taxon>
        <taxon>Spiruromorpha</taxon>
        <taxon>Spiruroidea</taxon>
        <taxon>Gongylonematidae</taxon>
        <taxon>Gongylonema</taxon>
    </lineage>
</organism>
<evidence type="ECO:0000313" key="2">
    <source>
        <dbReference type="Proteomes" id="UP000271098"/>
    </source>
</evidence>
<dbReference type="AlphaFoldDB" id="A0A183DJN3"/>
<dbReference type="WBParaSite" id="GPUH_0000893401-mRNA-1">
    <property type="protein sequence ID" value="GPUH_0000893401-mRNA-1"/>
    <property type="gene ID" value="GPUH_0000893401"/>
</dbReference>
<evidence type="ECO:0000313" key="3">
    <source>
        <dbReference type="WBParaSite" id="GPUH_0000893401-mRNA-1"/>
    </source>
</evidence>
<sequence length="91" mass="10469">MQQHRNEIAGNVRREPKTATIGIDDEARCDWDSPSSFVELNNSISLESRVYDAGLLLMKTMQLRASGLIRDRRGHLQVKNNFIKFLRNLVL</sequence>
<dbReference type="Proteomes" id="UP000271098">
    <property type="component" value="Unassembled WGS sequence"/>
</dbReference>